<evidence type="ECO:0000259" key="1">
    <source>
        <dbReference type="Pfam" id="PF19328"/>
    </source>
</evidence>
<feature type="domain" description="2,4-diaminopentanoate dehydrogenase C-terminal" evidence="1">
    <location>
        <begin position="138"/>
        <end position="350"/>
    </location>
</feature>
<name>A0ABV3RD19_9SPHN</name>
<protein>
    <recommendedName>
        <fullName evidence="1">2,4-diaminopentanoate dehydrogenase C-terminal domain-containing protein</fullName>
    </recommendedName>
</protein>
<sequence length="357" mass="39139">MMKKLRVIQWTTGKVGKLSLRGILDDPRLELAGVYAHSESKSGTDAGALCNRPDTGITATSDIDALIALKADTVLYTPFEANLDHVIPLLESGLDVVSTNLFLNIGGIRGDVKEKLAAACERGGSSLYITGINPGWVNSVVTAITAICRDVEYVGTTESADCSVYESVETWSFLGMGEHPGEPSSEAHQDLMKRAHDWLILFRDVVARIGDALEIAYDDIEFFCEYATASEDVDLGWFKMDKGTNAALRGGWNGKVGGKTVVQMKVVWYLTKKLQEGWEIDEDQYHLEVKGDPSVNVKMRFTPPEHWGNHDWDTMTALPAVNALFQVKAAPSGILGLRDVGLPHAPVGEWMRARMPD</sequence>
<dbReference type="Pfam" id="PF19328">
    <property type="entry name" value="DAP_DH_C"/>
    <property type="match status" value="1"/>
</dbReference>
<proteinExistence type="predicted"/>
<gene>
    <name evidence="2" type="ORF">ABUH87_12725</name>
</gene>
<dbReference type="Gene3D" id="3.40.50.720">
    <property type="entry name" value="NAD(P)-binding Rossmann-like Domain"/>
    <property type="match status" value="1"/>
</dbReference>
<comment type="caution">
    <text evidence="2">The sequence shown here is derived from an EMBL/GenBank/DDBJ whole genome shotgun (WGS) entry which is preliminary data.</text>
</comment>
<organism evidence="2 3">
    <name type="scientific">Novosphingobium rhizovicinum</name>
    <dbReference type="NCBI Taxonomy" id="3228928"/>
    <lineage>
        <taxon>Bacteria</taxon>
        <taxon>Pseudomonadati</taxon>
        <taxon>Pseudomonadota</taxon>
        <taxon>Alphaproteobacteria</taxon>
        <taxon>Sphingomonadales</taxon>
        <taxon>Sphingomonadaceae</taxon>
        <taxon>Novosphingobium</taxon>
    </lineage>
</organism>
<dbReference type="RefSeq" id="WP_367774234.1">
    <property type="nucleotide sequence ID" value="NZ_JBFNXR010000050.1"/>
</dbReference>
<keyword evidence="3" id="KW-1185">Reference proteome</keyword>
<accession>A0ABV3RD19</accession>
<evidence type="ECO:0000313" key="2">
    <source>
        <dbReference type="EMBL" id="MEW9855998.1"/>
    </source>
</evidence>
<dbReference type="InterPro" id="IPR036291">
    <property type="entry name" value="NAD(P)-bd_dom_sf"/>
</dbReference>
<evidence type="ECO:0000313" key="3">
    <source>
        <dbReference type="Proteomes" id="UP001556118"/>
    </source>
</evidence>
<dbReference type="InterPro" id="IPR045760">
    <property type="entry name" value="DAP_DH_C"/>
</dbReference>
<dbReference type="CDD" id="cd24146">
    <property type="entry name" value="nat-AmDH_N_like"/>
    <property type="match status" value="1"/>
</dbReference>
<dbReference type="SUPFAM" id="SSF51735">
    <property type="entry name" value="NAD(P)-binding Rossmann-fold domains"/>
    <property type="match status" value="1"/>
</dbReference>
<dbReference type="Proteomes" id="UP001556118">
    <property type="component" value="Unassembled WGS sequence"/>
</dbReference>
<dbReference type="EMBL" id="JBFNXR010000050">
    <property type="protein sequence ID" value="MEW9855998.1"/>
    <property type="molecule type" value="Genomic_DNA"/>
</dbReference>
<reference evidence="2 3" key="1">
    <citation type="submission" date="2024-06" db="EMBL/GenBank/DDBJ databases">
        <title>Novosphingobium rhizovicinus M1R2S20.</title>
        <authorList>
            <person name="Sun J.-Q."/>
        </authorList>
    </citation>
    <scope>NUCLEOTIDE SEQUENCE [LARGE SCALE GENOMIC DNA]</scope>
    <source>
        <strain evidence="2 3">M1R2S20</strain>
    </source>
</reference>